<organism evidence="3 4">
    <name type="scientific">Viridibacterium curvum</name>
    <dbReference type="NCBI Taxonomy" id="1101404"/>
    <lineage>
        <taxon>Bacteria</taxon>
        <taxon>Pseudomonadati</taxon>
        <taxon>Pseudomonadota</taxon>
        <taxon>Betaproteobacteria</taxon>
        <taxon>Rhodocyclales</taxon>
        <taxon>Rhodocyclaceae</taxon>
        <taxon>Viridibacterium</taxon>
    </lineage>
</organism>
<evidence type="ECO:0000256" key="2">
    <source>
        <dbReference type="SAM" id="SignalP"/>
    </source>
</evidence>
<dbReference type="Proteomes" id="UP001500547">
    <property type="component" value="Unassembled WGS sequence"/>
</dbReference>
<gene>
    <name evidence="3" type="ORF">GCM10025770_35100</name>
</gene>
<evidence type="ECO:0008006" key="5">
    <source>
        <dbReference type="Google" id="ProtNLM"/>
    </source>
</evidence>
<proteinExistence type="predicted"/>
<evidence type="ECO:0000256" key="1">
    <source>
        <dbReference type="SAM" id="MobiDB-lite"/>
    </source>
</evidence>
<keyword evidence="2" id="KW-0732">Signal</keyword>
<evidence type="ECO:0000313" key="3">
    <source>
        <dbReference type="EMBL" id="GAA5171074.1"/>
    </source>
</evidence>
<protein>
    <recommendedName>
        <fullName evidence="5">PDZ domain-containing protein</fullName>
    </recommendedName>
</protein>
<evidence type="ECO:0000313" key="4">
    <source>
        <dbReference type="Proteomes" id="UP001500547"/>
    </source>
</evidence>
<feature type="region of interest" description="Disordered" evidence="1">
    <location>
        <begin position="324"/>
        <end position="344"/>
    </location>
</feature>
<dbReference type="EMBL" id="BAABLD010000017">
    <property type="protein sequence ID" value="GAA5171074.1"/>
    <property type="molecule type" value="Genomic_DNA"/>
</dbReference>
<comment type="caution">
    <text evidence="3">The sequence shown here is derived from an EMBL/GenBank/DDBJ whole genome shotgun (WGS) entry which is preliminary data.</text>
</comment>
<feature type="compositionally biased region" description="Polar residues" evidence="1">
    <location>
        <begin position="334"/>
        <end position="343"/>
    </location>
</feature>
<feature type="signal peptide" evidence="2">
    <location>
        <begin position="1"/>
        <end position="21"/>
    </location>
</feature>
<keyword evidence="4" id="KW-1185">Reference proteome</keyword>
<accession>A0ABP9R3G6</accession>
<reference evidence="4" key="1">
    <citation type="journal article" date="2019" name="Int. J. Syst. Evol. Microbiol.">
        <title>The Global Catalogue of Microorganisms (GCM) 10K type strain sequencing project: providing services to taxonomists for standard genome sequencing and annotation.</title>
        <authorList>
            <consortium name="The Broad Institute Genomics Platform"/>
            <consortium name="The Broad Institute Genome Sequencing Center for Infectious Disease"/>
            <person name="Wu L."/>
            <person name="Ma J."/>
        </authorList>
    </citation>
    <scope>NUCLEOTIDE SEQUENCE [LARGE SCALE GENOMIC DNA]</scope>
    <source>
        <strain evidence="4">JCM 18715</strain>
    </source>
</reference>
<feature type="chain" id="PRO_5045631881" description="PDZ domain-containing protein" evidence="2">
    <location>
        <begin position="22"/>
        <end position="559"/>
    </location>
</feature>
<name>A0ABP9R3G6_9RHOO</name>
<sequence length="559" mass="61601">MCRTALIWAVAGLAIPRLALAAEAPSAQELRQAELDARAFALTNYLNDLKRLERVTYRLLRTAAPYCRDAQVESIGIPPVVASDLPADLRPAFIESGPLSTLPRFHHVLGGSPLANIGVAEGDLLQEITIQDRDVKRSSRFGWFLDRSVQAMTLQVSNPIQITFVHGREAHKRSVEPDVICKLTPALVSSNTLSASVERNELRVSLRVLRELQLDDELALVVAQRIGHWLSPSQMTGAARERNADYLSAFLLHGAGFNLIRAQNAWHKLNLAETLIGSQKPAFNDSALHSATLKRAQDEIKQMQLAAKRVVPAHAHLRMPADSRLIPKNAGSAPDSTMENSATPAGGDARLYDLASIPFVDAQGIAGYQRFLDTPLRPRAFVIGRHSSNGKWGWSLRFGPNAAVDAIVDCEKRLGGPFCQLYALDEEVVWVPAQSQRMPEPSIRTSPVEPAREKPISSQYANIQNIEAVPIVESELGAYRAFLAKPAPRTFVVLDGGTSKYWVGTSAMENALRYCEASPIGCWLYAVDDVVVWSKEASQRISRRDQLPMRASEQDFLQK</sequence>